<gene>
    <name evidence="1" type="ORF">FOF46_23005</name>
</gene>
<dbReference type="Proteomes" id="UP000318833">
    <property type="component" value="Unassembled WGS sequence"/>
</dbReference>
<keyword evidence="2" id="KW-1185">Reference proteome</keyword>
<name>A0A554VEH3_9FLAO</name>
<accession>A0A554VEH3</accession>
<dbReference type="AlphaFoldDB" id="A0A554VEH3"/>
<evidence type="ECO:0000313" key="1">
    <source>
        <dbReference type="EMBL" id="TSE05436.1"/>
    </source>
</evidence>
<proteinExistence type="predicted"/>
<evidence type="ECO:0000313" key="2">
    <source>
        <dbReference type="Proteomes" id="UP000318833"/>
    </source>
</evidence>
<organism evidence="1 2">
    <name type="scientific">Aquimarina algiphila</name>
    <dbReference type="NCBI Taxonomy" id="2047982"/>
    <lineage>
        <taxon>Bacteria</taxon>
        <taxon>Pseudomonadati</taxon>
        <taxon>Bacteroidota</taxon>
        <taxon>Flavobacteriia</taxon>
        <taxon>Flavobacteriales</taxon>
        <taxon>Flavobacteriaceae</taxon>
        <taxon>Aquimarina</taxon>
    </lineage>
</organism>
<sequence length="113" mass="12738">MKDNKAYTTLLKTELVDLLDKRDSEIAGLQERQVAVQPNQEENENRIEDLKNQLQACQDSEPKIKTAEELIKAVLSLPEDQVQLLPSLIRTTDKGIEAYAVFNYGALPNLISI</sequence>
<comment type="caution">
    <text evidence="1">The sequence shown here is derived from an EMBL/GenBank/DDBJ whole genome shotgun (WGS) entry which is preliminary data.</text>
</comment>
<dbReference type="RefSeq" id="WP_143918079.1">
    <property type="nucleotide sequence ID" value="NZ_CANMIK010000036.1"/>
</dbReference>
<protein>
    <submittedName>
        <fullName evidence="1">Uncharacterized protein</fullName>
    </submittedName>
</protein>
<reference evidence="1 2" key="1">
    <citation type="submission" date="2019-07" db="EMBL/GenBank/DDBJ databases">
        <title>The draft genome sequence of Aquimarina algiphila M91.</title>
        <authorList>
            <person name="Meng X."/>
        </authorList>
    </citation>
    <scope>NUCLEOTIDE SEQUENCE [LARGE SCALE GENOMIC DNA]</scope>
    <source>
        <strain evidence="1 2">M91</strain>
    </source>
</reference>
<dbReference type="EMBL" id="VLNR01000061">
    <property type="protein sequence ID" value="TSE05436.1"/>
    <property type="molecule type" value="Genomic_DNA"/>
</dbReference>